<dbReference type="Gene3D" id="3.30.470.20">
    <property type="entry name" value="ATP-grasp fold, B domain"/>
    <property type="match status" value="1"/>
</dbReference>
<dbReference type="PROSITE" id="PS01057">
    <property type="entry name" value="SAICAR_SYNTHETASE_1"/>
    <property type="match status" value="1"/>
</dbReference>
<keyword evidence="6 8" id="KW-0067">ATP-binding</keyword>
<evidence type="ECO:0000256" key="1">
    <source>
        <dbReference type="ARBA" id="ARBA00004672"/>
    </source>
</evidence>
<dbReference type="Gene3D" id="3.30.200.20">
    <property type="entry name" value="Phosphorylase Kinase, domain 1"/>
    <property type="match status" value="1"/>
</dbReference>
<dbReference type="RefSeq" id="WP_274259708.1">
    <property type="nucleotide sequence ID" value="NZ_CP117884.1"/>
</dbReference>
<dbReference type="InterPro" id="IPR050089">
    <property type="entry name" value="SAICAR_synthetase"/>
</dbReference>
<dbReference type="SUPFAM" id="SSF56104">
    <property type="entry name" value="SAICAR synthase-like"/>
    <property type="match status" value="1"/>
</dbReference>
<evidence type="ECO:0000256" key="2">
    <source>
        <dbReference type="ARBA" id="ARBA00010190"/>
    </source>
</evidence>
<evidence type="ECO:0000256" key="7">
    <source>
        <dbReference type="ARBA" id="ARBA00048475"/>
    </source>
</evidence>
<dbReference type="EMBL" id="CP117884">
    <property type="protein sequence ID" value="WDF82329.1"/>
    <property type="molecule type" value="Genomic_DNA"/>
</dbReference>
<dbReference type="InterPro" id="IPR018236">
    <property type="entry name" value="SAICAR_synthetase_CS"/>
</dbReference>
<evidence type="ECO:0000313" key="10">
    <source>
        <dbReference type="EMBL" id="WDF82329.1"/>
    </source>
</evidence>
<evidence type="ECO:0000256" key="6">
    <source>
        <dbReference type="ARBA" id="ARBA00022840"/>
    </source>
</evidence>
<dbReference type="Proteomes" id="UP001220377">
    <property type="component" value="Chromosome"/>
</dbReference>
<dbReference type="PANTHER" id="PTHR43599">
    <property type="entry name" value="MULTIFUNCTIONAL PROTEIN ADE2"/>
    <property type="match status" value="1"/>
</dbReference>
<comment type="pathway">
    <text evidence="1 8">Purine metabolism; IMP biosynthesis via de novo pathway; 5-amino-1-(5-phospho-D-ribosyl)imidazole-4-carboxamide from 5-amino-1-(5-phospho-D-ribosyl)imidazole-4-carboxylate: step 1/2.</text>
</comment>
<keyword evidence="3 8" id="KW-0436">Ligase</keyword>
<dbReference type="GO" id="GO:0004639">
    <property type="term" value="F:phosphoribosylaminoimidazolesuccinocarboxamide synthase activity"/>
    <property type="evidence" value="ECO:0007669"/>
    <property type="project" value="UniProtKB-EC"/>
</dbReference>
<evidence type="ECO:0000259" key="9">
    <source>
        <dbReference type="Pfam" id="PF01259"/>
    </source>
</evidence>
<dbReference type="HAMAP" id="MF_00137">
    <property type="entry name" value="SAICAR_synth"/>
    <property type="match status" value="1"/>
</dbReference>
<gene>
    <name evidence="8" type="primary">purC</name>
    <name evidence="10" type="ORF">PQ472_10615</name>
</gene>
<protein>
    <recommendedName>
        <fullName evidence="8">Phosphoribosylaminoimidazole-succinocarboxamide synthase</fullName>
        <ecNumber evidence="8">6.3.2.6</ecNumber>
    </recommendedName>
    <alternativeName>
        <fullName evidence="8">SAICAR synthetase</fullName>
    </alternativeName>
</protein>
<organism evidence="10 11">
    <name type="scientific">Lacticaseibacillus pabuli</name>
    <dbReference type="NCBI Taxonomy" id="3025672"/>
    <lineage>
        <taxon>Bacteria</taxon>
        <taxon>Bacillati</taxon>
        <taxon>Bacillota</taxon>
        <taxon>Bacilli</taxon>
        <taxon>Lactobacillales</taxon>
        <taxon>Lactobacillaceae</taxon>
        <taxon>Lacticaseibacillus</taxon>
    </lineage>
</organism>
<dbReference type="PANTHER" id="PTHR43599:SF3">
    <property type="entry name" value="SI:DKEY-6E2.2"/>
    <property type="match status" value="1"/>
</dbReference>
<evidence type="ECO:0000313" key="11">
    <source>
        <dbReference type="Proteomes" id="UP001220377"/>
    </source>
</evidence>
<dbReference type="InterPro" id="IPR033934">
    <property type="entry name" value="SAICAR_synt_PurC"/>
</dbReference>
<dbReference type="PROSITE" id="PS01058">
    <property type="entry name" value="SAICAR_SYNTHETASE_2"/>
    <property type="match status" value="1"/>
</dbReference>
<keyword evidence="4 8" id="KW-0547">Nucleotide-binding</keyword>
<dbReference type="InterPro" id="IPR028923">
    <property type="entry name" value="SAICAR_synt/ADE2_N"/>
</dbReference>
<dbReference type="CDD" id="cd01415">
    <property type="entry name" value="SAICAR_synt_PurC"/>
    <property type="match status" value="1"/>
</dbReference>
<evidence type="ECO:0000256" key="5">
    <source>
        <dbReference type="ARBA" id="ARBA00022755"/>
    </source>
</evidence>
<keyword evidence="11" id="KW-1185">Reference proteome</keyword>
<accession>A0ABY7WTG1</accession>
<evidence type="ECO:0000256" key="4">
    <source>
        <dbReference type="ARBA" id="ARBA00022741"/>
    </source>
</evidence>
<dbReference type="EC" id="6.3.2.6" evidence="8"/>
<keyword evidence="5 8" id="KW-0658">Purine biosynthesis</keyword>
<reference evidence="10 11" key="1">
    <citation type="submission" date="2023-02" db="EMBL/GenBank/DDBJ databases">
        <title>Genome sequence of Lacticaseibacillus sp. KACC 23028.</title>
        <authorList>
            <person name="Kim S."/>
            <person name="Heo J."/>
            <person name="Kwon S.-W."/>
        </authorList>
    </citation>
    <scope>NUCLEOTIDE SEQUENCE [LARGE SCALE GENOMIC DNA]</scope>
    <source>
        <strain evidence="10 11">KACC 23028</strain>
    </source>
</reference>
<comment type="catalytic activity">
    <reaction evidence="7 8">
        <text>5-amino-1-(5-phospho-D-ribosyl)imidazole-4-carboxylate + L-aspartate + ATP = (2S)-2-[5-amino-1-(5-phospho-beta-D-ribosyl)imidazole-4-carboxamido]succinate + ADP + phosphate + 2 H(+)</text>
        <dbReference type="Rhea" id="RHEA:22628"/>
        <dbReference type="ChEBI" id="CHEBI:15378"/>
        <dbReference type="ChEBI" id="CHEBI:29991"/>
        <dbReference type="ChEBI" id="CHEBI:30616"/>
        <dbReference type="ChEBI" id="CHEBI:43474"/>
        <dbReference type="ChEBI" id="CHEBI:58443"/>
        <dbReference type="ChEBI" id="CHEBI:77657"/>
        <dbReference type="ChEBI" id="CHEBI:456216"/>
        <dbReference type="EC" id="6.3.2.6"/>
    </reaction>
</comment>
<proteinExistence type="inferred from homology"/>
<feature type="domain" description="SAICAR synthetase/ADE2 N-terminal" evidence="9">
    <location>
        <begin position="7"/>
        <end position="232"/>
    </location>
</feature>
<evidence type="ECO:0000256" key="8">
    <source>
        <dbReference type="HAMAP-Rule" id="MF_00137"/>
    </source>
</evidence>
<comment type="similarity">
    <text evidence="2 8">Belongs to the SAICAR synthetase family.</text>
</comment>
<evidence type="ECO:0000256" key="3">
    <source>
        <dbReference type="ARBA" id="ARBA00022598"/>
    </source>
</evidence>
<name>A0ABY7WTG1_9LACO</name>
<dbReference type="Pfam" id="PF01259">
    <property type="entry name" value="SAICAR_synt"/>
    <property type="match status" value="1"/>
</dbReference>
<sequence length="237" mass="26357">MERGALLYTGKAKNMYATDNPEELWAEYKDQATALNGKKKVAIAGKGTLGRQISSLLFTEINAQGMPTHFIKTLNETAMLVKKCDMIPLEAVVRNFASGSFERKFQVEHLKPLKPAVHEFYYKSDPLDDPFINDEQIIALGYADKDTLVAIHKFADQVNAYLFQRFAGIGIKLVDFKLEFGYLADGQMVLADELSPDNFRLVDAETGASLDKDVFRKGEGPLAPVYAGVLKRLQAGE</sequence>